<organism evidence="2">
    <name type="scientific">mine drainage metagenome</name>
    <dbReference type="NCBI Taxonomy" id="410659"/>
    <lineage>
        <taxon>unclassified sequences</taxon>
        <taxon>metagenomes</taxon>
        <taxon>ecological metagenomes</taxon>
    </lineage>
</organism>
<dbReference type="InterPro" id="IPR036366">
    <property type="entry name" value="PGBDSf"/>
</dbReference>
<comment type="caution">
    <text evidence="2">The sequence shown here is derived from an EMBL/GenBank/DDBJ whole genome shotgun (WGS) entry which is preliminary data.</text>
</comment>
<reference evidence="2" key="1">
    <citation type="submission" date="2013-08" db="EMBL/GenBank/DDBJ databases">
        <authorList>
            <person name="Mendez C."/>
            <person name="Richter M."/>
            <person name="Ferrer M."/>
            <person name="Sanchez J."/>
        </authorList>
    </citation>
    <scope>NUCLEOTIDE SEQUENCE</scope>
</reference>
<evidence type="ECO:0000313" key="2">
    <source>
        <dbReference type="EMBL" id="EQD46888.1"/>
    </source>
</evidence>
<dbReference type="Gene3D" id="1.10.101.10">
    <property type="entry name" value="PGBD-like superfamily/PGBD"/>
    <property type="match status" value="2"/>
</dbReference>
<reference evidence="2" key="2">
    <citation type="journal article" date="2014" name="ISME J.">
        <title>Microbial stratification in low pH oxic and suboxic macroscopic growths along an acid mine drainage.</title>
        <authorList>
            <person name="Mendez-Garcia C."/>
            <person name="Mesa V."/>
            <person name="Sprenger R.R."/>
            <person name="Richter M."/>
            <person name="Diez M.S."/>
            <person name="Solano J."/>
            <person name="Bargiela R."/>
            <person name="Golyshina O.V."/>
            <person name="Manteca A."/>
            <person name="Ramos J.L."/>
            <person name="Gallego J.R."/>
            <person name="Llorente I."/>
            <person name="Martins Dos Santos V.A."/>
            <person name="Jensen O.N."/>
            <person name="Pelaez A.I."/>
            <person name="Sanchez J."/>
            <person name="Ferrer M."/>
        </authorList>
    </citation>
    <scope>NUCLEOTIDE SEQUENCE</scope>
</reference>
<dbReference type="Pfam" id="PF01471">
    <property type="entry name" value="PG_binding_1"/>
    <property type="match status" value="2"/>
</dbReference>
<dbReference type="AlphaFoldDB" id="T0ZQG1"/>
<feature type="domain" description="Peptidoglycan binding-like" evidence="1">
    <location>
        <begin position="68"/>
        <end position="121"/>
    </location>
</feature>
<dbReference type="EMBL" id="AUZX01010577">
    <property type="protein sequence ID" value="EQD46888.1"/>
    <property type="molecule type" value="Genomic_DNA"/>
</dbReference>
<gene>
    <name evidence="2" type="ORF">B1A_14411</name>
</gene>
<accession>T0ZQG1</accession>
<proteinExistence type="predicted"/>
<protein>
    <submittedName>
        <fullName evidence="2">Peptidoglycan-binding domain 1 protein</fullName>
    </submittedName>
</protein>
<dbReference type="InterPro" id="IPR036365">
    <property type="entry name" value="PGBD-like_sf"/>
</dbReference>
<feature type="non-terminal residue" evidence="2">
    <location>
        <position position="122"/>
    </location>
</feature>
<feature type="domain" description="Peptidoglycan binding-like" evidence="1">
    <location>
        <begin position="2"/>
        <end position="48"/>
    </location>
</feature>
<dbReference type="InterPro" id="IPR002477">
    <property type="entry name" value="Peptidoglycan-bd-like"/>
</dbReference>
<name>T0ZQG1_9ZZZZ</name>
<sequence length="122" mass="13420">MRLISIGYQLLDPDGSFGESTSRAIGRFQSLRGLRVTGTLDKNTWDTLVEAGYSLGDRMLYLKSPMFRGDDVAELQARLGSIGFDPGRVDGIFGERTSRALIDFQENVALHPDGFCGKETVT</sequence>
<evidence type="ECO:0000259" key="1">
    <source>
        <dbReference type="Pfam" id="PF01471"/>
    </source>
</evidence>
<dbReference type="SUPFAM" id="SSF47090">
    <property type="entry name" value="PGBD-like"/>
    <property type="match status" value="2"/>
</dbReference>